<keyword evidence="3 5" id="KW-1133">Transmembrane helix</keyword>
<keyword evidence="7" id="KW-0813">Transport</keyword>
<evidence type="ECO:0000259" key="6">
    <source>
        <dbReference type="PROSITE" id="PS50850"/>
    </source>
</evidence>
<accession>A0A5N5T8J8</accession>
<dbReference type="Pfam" id="PF00083">
    <property type="entry name" value="Sugar_tr"/>
    <property type="match status" value="1"/>
</dbReference>
<dbReference type="AlphaFoldDB" id="A0A5N5T8J8"/>
<evidence type="ECO:0000256" key="1">
    <source>
        <dbReference type="ARBA" id="ARBA00004141"/>
    </source>
</evidence>
<dbReference type="InterPro" id="IPR050549">
    <property type="entry name" value="MFS_Trehalose_Transporter"/>
</dbReference>
<sequence length="210" mass="23177">MEYLHKNSAFWFHIQSKNSLLFHGKNRIKYCIKSNVNNNASIGVVFIGTIMGYASPAGAILTSNSTDSGLYLTNMQNSWFTSVSNVGAMIGCPFAGFSINILGRRGTIIYAVIPALIGWIFIVFAQNFEMLVIGRLITGTSCSLISLAVPTYIAEFSSPPYSRNFLPNNASSIGNSSLPTFWELFAQQFPLDCCDLRNRALHLFIAYDSQ</sequence>
<feature type="transmembrane region" description="Helical" evidence="5">
    <location>
        <begin position="42"/>
        <end position="62"/>
    </location>
</feature>
<dbReference type="GO" id="GO:0016020">
    <property type="term" value="C:membrane"/>
    <property type="evidence" value="ECO:0007669"/>
    <property type="project" value="UniProtKB-SubCell"/>
</dbReference>
<name>A0A5N5T8J8_9CRUS</name>
<dbReference type="InterPro" id="IPR036259">
    <property type="entry name" value="MFS_trans_sf"/>
</dbReference>
<dbReference type="InterPro" id="IPR020846">
    <property type="entry name" value="MFS_dom"/>
</dbReference>
<keyword evidence="8" id="KW-1185">Reference proteome</keyword>
<dbReference type="OrthoDB" id="6612291at2759"/>
<feature type="domain" description="Major facilitator superfamily (MFS) profile" evidence="6">
    <location>
        <begin position="41"/>
        <end position="210"/>
    </location>
</feature>
<dbReference type="GO" id="GO:0022857">
    <property type="term" value="F:transmembrane transporter activity"/>
    <property type="evidence" value="ECO:0007669"/>
    <property type="project" value="InterPro"/>
</dbReference>
<comment type="subcellular location">
    <subcellularLocation>
        <location evidence="1">Membrane</location>
        <topology evidence="1">Multi-pass membrane protein</topology>
    </subcellularLocation>
</comment>
<dbReference type="SUPFAM" id="SSF103473">
    <property type="entry name" value="MFS general substrate transporter"/>
    <property type="match status" value="1"/>
</dbReference>
<keyword evidence="4 5" id="KW-0472">Membrane</keyword>
<dbReference type="InterPro" id="IPR005828">
    <property type="entry name" value="MFS_sugar_transport-like"/>
</dbReference>
<protein>
    <submittedName>
        <fullName evidence="7">Sugar transporter ERD6-like 4</fullName>
    </submittedName>
</protein>
<gene>
    <name evidence="7" type="ORF">Anas_12746</name>
</gene>
<keyword evidence="2 5" id="KW-0812">Transmembrane</keyword>
<evidence type="ECO:0000256" key="3">
    <source>
        <dbReference type="ARBA" id="ARBA00022989"/>
    </source>
</evidence>
<reference evidence="7 8" key="1">
    <citation type="journal article" date="2019" name="PLoS Biol.">
        <title>Sex chromosomes control vertical transmission of feminizing Wolbachia symbionts in an isopod.</title>
        <authorList>
            <person name="Becking T."/>
            <person name="Chebbi M.A."/>
            <person name="Giraud I."/>
            <person name="Moumen B."/>
            <person name="Laverre T."/>
            <person name="Caubet Y."/>
            <person name="Peccoud J."/>
            <person name="Gilbert C."/>
            <person name="Cordaux R."/>
        </authorList>
    </citation>
    <scope>NUCLEOTIDE SEQUENCE [LARGE SCALE GENOMIC DNA]</scope>
    <source>
        <strain evidence="7">ANa2</strain>
        <tissue evidence="7">Whole body excluding digestive tract and cuticle</tissue>
    </source>
</reference>
<proteinExistence type="predicted"/>
<dbReference type="EMBL" id="SEYY01007733">
    <property type="protein sequence ID" value="KAB7502368.1"/>
    <property type="molecule type" value="Genomic_DNA"/>
</dbReference>
<evidence type="ECO:0000256" key="5">
    <source>
        <dbReference type="SAM" id="Phobius"/>
    </source>
</evidence>
<evidence type="ECO:0000256" key="4">
    <source>
        <dbReference type="ARBA" id="ARBA00023136"/>
    </source>
</evidence>
<keyword evidence="7" id="KW-0762">Sugar transport</keyword>
<evidence type="ECO:0000313" key="8">
    <source>
        <dbReference type="Proteomes" id="UP000326759"/>
    </source>
</evidence>
<comment type="caution">
    <text evidence="7">The sequence shown here is derived from an EMBL/GenBank/DDBJ whole genome shotgun (WGS) entry which is preliminary data.</text>
</comment>
<dbReference type="Gene3D" id="1.20.1250.20">
    <property type="entry name" value="MFS general substrate transporter like domains"/>
    <property type="match status" value="1"/>
</dbReference>
<evidence type="ECO:0000313" key="7">
    <source>
        <dbReference type="EMBL" id="KAB7502368.1"/>
    </source>
</evidence>
<dbReference type="PANTHER" id="PTHR48021:SF1">
    <property type="entry name" value="GH07001P-RELATED"/>
    <property type="match status" value="1"/>
</dbReference>
<feature type="transmembrane region" description="Helical" evidence="5">
    <location>
        <begin position="82"/>
        <end position="101"/>
    </location>
</feature>
<dbReference type="PROSITE" id="PS50850">
    <property type="entry name" value="MFS"/>
    <property type="match status" value="1"/>
</dbReference>
<dbReference type="PANTHER" id="PTHR48021">
    <property type="match status" value="1"/>
</dbReference>
<evidence type="ECO:0000256" key="2">
    <source>
        <dbReference type="ARBA" id="ARBA00022692"/>
    </source>
</evidence>
<dbReference type="Proteomes" id="UP000326759">
    <property type="component" value="Unassembled WGS sequence"/>
</dbReference>
<organism evidence="7 8">
    <name type="scientific">Armadillidium nasatum</name>
    <dbReference type="NCBI Taxonomy" id="96803"/>
    <lineage>
        <taxon>Eukaryota</taxon>
        <taxon>Metazoa</taxon>
        <taxon>Ecdysozoa</taxon>
        <taxon>Arthropoda</taxon>
        <taxon>Crustacea</taxon>
        <taxon>Multicrustacea</taxon>
        <taxon>Malacostraca</taxon>
        <taxon>Eumalacostraca</taxon>
        <taxon>Peracarida</taxon>
        <taxon>Isopoda</taxon>
        <taxon>Oniscidea</taxon>
        <taxon>Crinocheta</taxon>
        <taxon>Armadillidiidae</taxon>
        <taxon>Armadillidium</taxon>
    </lineage>
</organism>
<feature type="transmembrane region" description="Helical" evidence="5">
    <location>
        <begin position="108"/>
        <end position="126"/>
    </location>
</feature>